<feature type="domain" description="AMP-binding enzyme C-terminal" evidence="7">
    <location>
        <begin position="436"/>
        <end position="511"/>
    </location>
</feature>
<organism evidence="8 9">
    <name type="scientific">Halomarina rubra</name>
    <dbReference type="NCBI Taxonomy" id="2071873"/>
    <lineage>
        <taxon>Archaea</taxon>
        <taxon>Methanobacteriati</taxon>
        <taxon>Methanobacteriota</taxon>
        <taxon>Stenosarchaea group</taxon>
        <taxon>Halobacteria</taxon>
        <taxon>Halobacteriales</taxon>
        <taxon>Natronomonadaceae</taxon>
        <taxon>Halomarina</taxon>
    </lineage>
</organism>
<evidence type="ECO:0000256" key="4">
    <source>
        <dbReference type="ARBA" id="ARBA00023098"/>
    </source>
</evidence>
<comment type="caution">
    <text evidence="8">The sequence shown here is derived from an EMBL/GenBank/DDBJ whole genome shotgun (WGS) entry which is preliminary data.</text>
</comment>
<dbReference type="SUPFAM" id="SSF56801">
    <property type="entry name" value="Acetyl-CoA synthetase-like"/>
    <property type="match status" value="1"/>
</dbReference>
<keyword evidence="3" id="KW-0276">Fatty acid metabolism</keyword>
<dbReference type="InterPro" id="IPR042099">
    <property type="entry name" value="ANL_N_sf"/>
</dbReference>
<accession>A0ABD6ASQ8</accession>
<evidence type="ECO:0000256" key="2">
    <source>
        <dbReference type="ARBA" id="ARBA00022598"/>
    </source>
</evidence>
<evidence type="ECO:0000259" key="7">
    <source>
        <dbReference type="Pfam" id="PF13193"/>
    </source>
</evidence>
<dbReference type="PANTHER" id="PTHR43859">
    <property type="entry name" value="ACYL-ACTIVATING ENZYME"/>
    <property type="match status" value="1"/>
</dbReference>
<dbReference type="Proteomes" id="UP001597187">
    <property type="component" value="Unassembled WGS sequence"/>
</dbReference>
<dbReference type="InterPro" id="IPR025110">
    <property type="entry name" value="AMP-bd_C"/>
</dbReference>
<evidence type="ECO:0000256" key="5">
    <source>
        <dbReference type="SAM" id="MobiDB-lite"/>
    </source>
</evidence>
<evidence type="ECO:0000256" key="3">
    <source>
        <dbReference type="ARBA" id="ARBA00022832"/>
    </source>
</evidence>
<comment type="similarity">
    <text evidence="1">Belongs to the ATP-dependent AMP-binding enzyme family.</text>
</comment>
<dbReference type="GO" id="GO:0016874">
    <property type="term" value="F:ligase activity"/>
    <property type="evidence" value="ECO:0007669"/>
    <property type="project" value="UniProtKB-KW"/>
</dbReference>
<dbReference type="EMBL" id="JBHUDC010000002">
    <property type="protein sequence ID" value="MFD1512386.1"/>
    <property type="molecule type" value="Genomic_DNA"/>
</dbReference>
<feature type="domain" description="AMP-dependent synthetase/ligase" evidence="6">
    <location>
        <begin position="19"/>
        <end position="383"/>
    </location>
</feature>
<evidence type="ECO:0000256" key="1">
    <source>
        <dbReference type="ARBA" id="ARBA00006432"/>
    </source>
</evidence>
<evidence type="ECO:0000313" key="9">
    <source>
        <dbReference type="Proteomes" id="UP001597187"/>
    </source>
</evidence>
<dbReference type="PANTHER" id="PTHR43859:SF4">
    <property type="entry name" value="BUTANOATE--COA LIGASE AAE1-RELATED"/>
    <property type="match status" value="1"/>
</dbReference>
<dbReference type="Pfam" id="PF00501">
    <property type="entry name" value="AMP-binding"/>
    <property type="match status" value="1"/>
</dbReference>
<keyword evidence="9" id="KW-1185">Reference proteome</keyword>
<dbReference type="Gene3D" id="3.30.300.30">
    <property type="match status" value="1"/>
</dbReference>
<dbReference type="InterPro" id="IPR045851">
    <property type="entry name" value="AMP-bd_C_sf"/>
</dbReference>
<evidence type="ECO:0000313" key="8">
    <source>
        <dbReference type="EMBL" id="MFD1512386.1"/>
    </source>
</evidence>
<feature type="region of interest" description="Disordered" evidence="5">
    <location>
        <begin position="152"/>
        <end position="182"/>
    </location>
</feature>
<keyword evidence="2" id="KW-0436">Ligase</keyword>
<dbReference type="Gene3D" id="3.40.50.12780">
    <property type="entry name" value="N-terminal domain of ligase-like"/>
    <property type="match status" value="1"/>
</dbReference>
<reference evidence="8 9" key="1">
    <citation type="journal article" date="2019" name="Int. J. Syst. Evol. Microbiol.">
        <title>The Global Catalogue of Microorganisms (GCM) 10K type strain sequencing project: providing services to taxonomists for standard genome sequencing and annotation.</title>
        <authorList>
            <consortium name="The Broad Institute Genomics Platform"/>
            <consortium name="The Broad Institute Genome Sequencing Center for Infectious Disease"/>
            <person name="Wu L."/>
            <person name="Ma J."/>
        </authorList>
    </citation>
    <scope>NUCLEOTIDE SEQUENCE [LARGE SCALE GENOMIC DNA]</scope>
    <source>
        <strain evidence="8 9">CGMCC 1.12563</strain>
    </source>
</reference>
<protein>
    <submittedName>
        <fullName evidence="8">Class I adenylate-forming enzyme family protein</fullName>
    </submittedName>
</protein>
<dbReference type="NCBIfam" id="NF004837">
    <property type="entry name" value="PRK06187.1"/>
    <property type="match status" value="1"/>
</dbReference>
<evidence type="ECO:0000259" key="6">
    <source>
        <dbReference type="Pfam" id="PF00501"/>
    </source>
</evidence>
<dbReference type="GO" id="GO:0006631">
    <property type="term" value="P:fatty acid metabolic process"/>
    <property type="evidence" value="ECO:0007669"/>
    <property type="project" value="UniProtKB-KW"/>
</dbReference>
<dbReference type="RefSeq" id="WP_250872365.1">
    <property type="nucleotide sequence ID" value="NZ_JALXFV010000002.1"/>
</dbReference>
<dbReference type="AlphaFoldDB" id="A0ABD6ASQ8"/>
<dbReference type="Pfam" id="PF13193">
    <property type="entry name" value="AMP-binding_C"/>
    <property type="match status" value="1"/>
</dbReference>
<sequence length="530" mass="59608">MKVEMRTTDFLDRALDLYSDVVGVVAHDGTEYTYAEFGERVNRLSNVLADHGVSQGDRVALLAPNTHYFLETLYATNQLGAVFVPMNYRLVGEEFQYILEDCGANTVIADYDYAHEVEKVRDAVPAETFIGYRADDIEGDWTDYERLLADASPEAPDRPDISEDDDASINYTSGTTGDPKGVVRTHRTEHWHALVLNQHMEIRDDDTYLWTLPMFHCNGWGHTYAITGTGGTHICQRTFEAEGTLRRIRDYDVTFMCGAPTVLNRVVQYHEEHPDVATTGDRELRIATAGSAPPKATIDTVENDVGWRIIHIYGLTETAPIITTSNSPRRLAERGSGLKSFQGSETLCTDVRVVDEDGNDVPRDNRSMGEIVVKGNQVLDRYLNKEEETHEAFNARLPGYFHTGDLATMDEDGMIAIQDRKKDIIISGGENVSSIEVEDTLYDHPDILKVAVIPTPSDEWGETVTALVVPKEGADLTAEDIEEFSREHMAGYKIPRRIEFVEDLPETATGKVQKYQLRQDYWEDEERLIG</sequence>
<proteinExistence type="inferred from homology"/>
<name>A0ABD6ASQ8_9EURY</name>
<gene>
    <name evidence="8" type="ORF">ACFSBT_03715</name>
</gene>
<dbReference type="FunFam" id="3.30.300.30:FF:000008">
    <property type="entry name" value="2,3-dihydroxybenzoate-AMP ligase"/>
    <property type="match status" value="1"/>
</dbReference>
<dbReference type="InterPro" id="IPR020845">
    <property type="entry name" value="AMP-binding_CS"/>
</dbReference>
<keyword evidence="4" id="KW-0443">Lipid metabolism</keyword>
<dbReference type="InterPro" id="IPR000873">
    <property type="entry name" value="AMP-dep_synth/lig_dom"/>
</dbReference>
<dbReference type="PROSITE" id="PS00455">
    <property type="entry name" value="AMP_BINDING"/>
    <property type="match status" value="1"/>
</dbReference>